<dbReference type="AlphaFoldDB" id="A0AAN7QX45"/>
<comment type="cofactor">
    <cofactor evidence="1">
        <name>FAD</name>
        <dbReference type="ChEBI" id="CHEBI:57692"/>
    </cofactor>
</comment>
<evidence type="ECO:0000256" key="7">
    <source>
        <dbReference type="ARBA" id="ARBA00022729"/>
    </source>
</evidence>
<dbReference type="FunFam" id="3.30.43.10:FF:000004">
    <property type="entry name" value="Berberine bridge enzyme-like 15"/>
    <property type="match status" value="1"/>
</dbReference>
<comment type="subcellular location">
    <subcellularLocation>
        <location evidence="2">Secreted</location>
        <location evidence="2">Cell wall</location>
    </subcellularLocation>
</comment>
<dbReference type="InterPro" id="IPR016167">
    <property type="entry name" value="FAD-bd_PCMH_sub1"/>
</dbReference>
<dbReference type="Pfam" id="PF01565">
    <property type="entry name" value="FAD_binding_4"/>
    <property type="match status" value="1"/>
</dbReference>
<dbReference type="PROSITE" id="PS51387">
    <property type="entry name" value="FAD_PCMH"/>
    <property type="match status" value="1"/>
</dbReference>
<dbReference type="Pfam" id="PF08031">
    <property type="entry name" value="BBE"/>
    <property type="match status" value="1"/>
</dbReference>
<gene>
    <name evidence="15" type="ORF">SAY86_006798</name>
</gene>
<organism evidence="15 16">
    <name type="scientific">Trapa natans</name>
    <name type="common">Water chestnut</name>
    <dbReference type="NCBI Taxonomy" id="22666"/>
    <lineage>
        <taxon>Eukaryota</taxon>
        <taxon>Viridiplantae</taxon>
        <taxon>Streptophyta</taxon>
        <taxon>Embryophyta</taxon>
        <taxon>Tracheophyta</taxon>
        <taxon>Spermatophyta</taxon>
        <taxon>Magnoliopsida</taxon>
        <taxon>eudicotyledons</taxon>
        <taxon>Gunneridae</taxon>
        <taxon>Pentapetalae</taxon>
        <taxon>rosids</taxon>
        <taxon>malvids</taxon>
        <taxon>Myrtales</taxon>
        <taxon>Lythraceae</taxon>
        <taxon>Trapa</taxon>
    </lineage>
</organism>
<evidence type="ECO:0000256" key="8">
    <source>
        <dbReference type="ARBA" id="ARBA00022741"/>
    </source>
</evidence>
<evidence type="ECO:0000313" key="15">
    <source>
        <dbReference type="EMBL" id="KAK4779270.1"/>
    </source>
</evidence>
<feature type="chain" id="PRO_5043046861" description="FAD-binding PCMH-type domain-containing protein" evidence="13">
    <location>
        <begin position="32"/>
        <end position="546"/>
    </location>
</feature>
<dbReference type="InterPro" id="IPR012951">
    <property type="entry name" value="BBE"/>
</dbReference>
<dbReference type="InterPro" id="IPR016166">
    <property type="entry name" value="FAD-bd_PCMH"/>
</dbReference>
<dbReference type="InterPro" id="IPR006094">
    <property type="entry name" value="Oxid_FAD_bind_N"/>
</dbReference>
<dbReference type="SUPFAM" id="SSF56176">
    <property type="entry name" value="FAD-binding/transporter-associated domain-like"/>
    <property type="match status" value="1"/>
</dbReference>
<keyword evidence="16" id="KW-1185">Reference proteome</keyword>
<comment type="similarity">
    <text evidence="3">Belongs to the oxygen-dependent FAD-linked oxidoreductase family.</text>
</comment>
<feature type="signal peptide" evidence="13">
    <location>
        <begin position="1"/>
        <end position="31"/>
    </location>
</feature>
<proteinExistence type="inferred from homology"/>
<evidence type="ECO:0000256" key="3">
    <source>
        <dbReference type="ARBA" id="ARBA00005466"/>
    </source>
</evidence>
<dbReference type="InterPro" id="IPR036318">
    <property type="entry name" value="FAD-bd_PCMH-like_sf"/>
</dbReference>
<dbReference type="GO" id="GO:0071949">
    <property type="term" value="F:FAD binding"/>
    <property type="evidence" value="ECO:0007669"/>
    <property type="project" value="InterPro"/>
</dbReference>
<keyword evidence="10" id="KW-0560">Oxidoreductase</keyword>
<keyword evidence="9" id="KW-0274">FAD</keyword>
<keyword evidence="11" id="KW-1015">Disulfide bond</keyword>
<evidence type="ECO:0000256" key="10">
    <source>
        <dbReference type="ARBA" id="ARBA00023002"/>
    </source>
</evidence>
<accession>A0AAN7QX45</accession>
<dbReference type="Gene3D" id="3.30.43.10">
    <property type="entry name" value="Uridine Diphospho-n-acetylenolpyruvylglucosamine Reductase, domain 2"/>
    <property type="match status" value="1"/>
</dbReference>
<keyword evidence="5" id="KW-0964">Secreted</keyword>
<dbReference type="GO" id="GO:0016491">
    <property type="term" value="F:oxidoreductase activity"/>
    <property type="evidence" value="ECO:0007669"/>
    <property type="project" value="UniProtKB-KW"/>
</dbReference>
<evidence type="ECO:0000256" key="11">
    <source>
        <dbReference type="ARBA" id="ARBA00023157"/>
    </source>
</evidence>
<dbReference type="EMBL" id="JAXQNO010000017">
    <property type="protein sequence ID" value="KAK4779270.1"/>
    <property type="molecule type" value="Genomic_DNA"/>
</dbReference>
<sequence length="546" mass="60291">MAMAMAFIPSLPSSSFLAILFIFSPYYLAYCASSGNDPHGAFLKCLYRNSTTAGSISQVTYDQTNYMYSSLLDLSIQNLRFQTPNAPKPLVIVTPVAVDQAQAVVRCSRESGLQVRVRSGGHDYEGLSYLSGVPFVILDLINLRKITVNVENATAWVESGATAGELYYRIGEKSNSLGFPAGVCPTVGVGGLFSGGGYGMIMRKYGLSADNIIDARIIDADGKLHDRESMGEDLFWAIRGGGGNTFGVVVSWRISLVPVPETVTVSTVLRTLDQNATALVHRWQYIAANQFPDDLTMRITLQSLDGTDGNRTMQAYFQTLYLGRTDDLLAVISSSFPELGLTREDCTEMSWVNSTLYFAGLSGQPLEALMNRSSNAKIYFKNKSDYVKEPISEAALEEIWKWFSRAEQGALVMILNPYGGRMGEISESVIPFPHRAGNLYKIQHITAWTDGSAEVSAMRVSLMTQFYQFMGAYVSKSPRSAYVNYRDLDIGKNGDSGKTSYQQASEWGRKYFHGNFDRLVKVKTAVDPTNFFRNEQSIPPLPLPLP</sequence>
<keyword evidence="6" id="KW-0285">Flavoprotein</keyword>
<evidence type="ECO:0000256" key="6">
    <source>
        <dbReference type="ARBA" id="ARBA00022630"/>
    </source>
</evidence>
<keyword evidence="12" id="KW-0325">Glycoprotein</keyword>
<dbReference type="PANTHER" id="PTHR32448">
    <property type="entry name" value="OS08G0158400 PROTEIN"/>
    <property type="match status" value="1"/>
</dbReference>
<dbReference type="Gene3D" id="3.30.465.10">
    <property type="match status" value="1"/>
</dbReference>
<keyword evidence="8" id="KW-0547">Nucleotide-binding</keyword>
<dbReference type="Gene3D" id="3.40.462.20">
    <property type="match status" value="1"/>
</dbReference>
<evidence type="ECO:0000256" key="9">
    <source>
        <dbReference type="ARBA" id="ARBA00022827"/>
    </source>
</evidence>
<feature type="domain" description="FAD-binding PCMH-type" evidence="14">
    <location>
        <begin position="85"/>
        <end position="259"/>
    </location>
</feature>
<evidence type="ECO:0000256" key="12">
    <source>
        <dbReference type="ARBA" id="ARBA00023180"/>
    </source>
</evidence>
<evidence type="ECO:0000256" key="13">
    <source>
        <dbReference type="SAM" id="SignalP"/>
    </source>
</evidence>
<comment type="caution">
    <text evidence="15">The sequence shown here is derived from an EMBL/GenBank/DDBJ whole genome shotgun (WGS) entry which is preliminary data.</text>
</comment>
<evidence type="ECO:0000256" key="4">
    <source>
        <dbReference type="ARBA" id="ARBA00022512"/>
    </source>
</evidence>
<keyword evidence="4" id="KW-0134">Cell wall</keyword>
<evidence type="ECO:0000256" key="5">
    <source>
        <dbReference type="ARBA" id="ARBA00022525"/>
    </source>
</evidence>
<dbReference type="Proteomes" id="UP001346149">
    <property type="component" value="Unassembled WGS sequence"/>
</dbReference>
<evidence type="ECO:0000256" key="2">
    <source>
        <dbReference type="ARBA" id="ARBA00004191"/>
    </source>
</evidence>
<evidence type="ECO:0000313" key="16">
    <source>
        <dbReference type="Proteomes" id="UP001346149"/>
    </source>
</evidence>
<name>A0AAN7QX45_TRANT</name>
<evidence type="ECO:0000256" key="1">
    <source>
        <dbReference type="ARBA" id="ARBA00001974"/>
    </source>
</evidence>
<protein>
    <recommendedName>
        <fullName evidence="14">FAD-binding PCMH-type domain-containing protein</fullName>
    </recommendedName>
</protein>
<evidence type="ECO:0000259" key="14">
    <source>
        <dbReference type="PROSITE" id="PS51387"/>
    </source>
</evidence>
<dbReference type="InterPro" id="IPR016169">
    <property type="entry name" value="FAD-bd_PCMH_sub2"/>
</dbReference>
<keyword evidence="7 13" id="KW-0732">Signal</keyword>
<reference evidence="15 16" key="1">
    <citation type="journal article" date="2023" name="Hortic Res">
        <title>Pangenome of water caltrop reveals structural variations and asymmetric subgenome divergence after allopolyploidization.</title>
        <authorList>
            <person name="Zhang X."/>
            <person name="Chen Y."/>
            <person name="Wang L."/>
            <person name="Yuan Y."/>
            <person name="Fang M."/>
            <person name="Shi L."/>
            <person name="Lu R."/>
            <person name="Comes H.P."/>
            <person name="Ma Y."/>
            <person name="Chen Y."/>
            <person name="Huang G."/>
            <person name="Zhou Y."/>
            <person name="Zheng Z."/>
            <person name="Qiu Y."/>
        </authorList>
    </citation>
    <scope>NUCLEOTIDE SEQUENCE [LARGE SCALE GENOMIC DNA]</scope>
    <source>
        <strain evidence="15">F231</strain>
    </source>
</reference>